<dbReference type="AlphaFoldDB" id="A0A6M3IT75"/>
<gene>
    <name evidence="2" type="ORF">MM415B01142_0014</name>
</gene>
<evidence type="ECO:0000259" key="1">
    <source>
        <dbReference type="Pfam" id="PF18894"/>
    </source>
</evidence>
<dbReference type="EMBL" id="MT141403">
    <property type="protein sequence ID" value="QJA60287.1"/>
    <property type="molecule type" value="Genomic_DNA"/>
</dbReference>
<dbReference type="Pfam" id="PF18894">
    <property type="entry name" value="PhageMetallopep"/>
    <property type="match status" value="1"/>
</dbReference>
<organism evidence="2">
    <name type="scientific">viral metagenome</name>
    <dbReference type="NCBI Taxonomy" id="1070528"/>
    <lineage>
        <taxon>unclassified sequences</taxon>
        <taxon>metagenomes</taxon>
        <taxon>organismal metagenomes</taxon>
    </lineage>
</organism>
<feature type="domain" description="Putative phage metallopeptidase" evidence="1">
    <location>
        <begin position="9"/>
        <end position="134"/>
    </location>
</feature>
<sequence>MGRYEDVSQDVLDMVTEVRREWFPDLRNVKIKVLFDIKKKMSNGYMVLGRIQKTNDLLRYLTVDETLNDGFDYIMYLDRMAFRWIEDNDKIRIIRHELRHIFIDIDASNPYKIIPHDIEDFAEEIEFNSDDVRWKSRVVEVALSQYENESE</sequence>
<reference evidence="2" key="1">
    <citation type="submission" date="2020-03" db="EMBL/GenBank/DDBJ databases">
        <title>The deep terrestrial virosphere.</title>
        <authorList>
            <person name="Holmfeldt K."/>
            <person name="Nilsson E."/>
            <person name="Simone D."/>
            <person name="Lopez-Fernandez M."/>
            <person name="Wu X."/>
            <person name="de Brujin I."/>
            <person name="Lundin D."/>
            <person name="Andersson A."/>
            <person name="Bertilsson S."/>
            <person name="Dopson M."/>
        </authorList>
    </citation>
    <scope>NUCLEOTIDE SEQUENCE</scope>
    <source>
        <strain evidence="2">MM415B01142</strain>
    </source>
</reference>
<accession>A0A6M3IT75</accession>
<evidence type="ECO:0000313" key="2">
    <source>
        <dbReference type="EMBL" id="QJA60287.1"/>
    </source>
</evidence>
<proteinExistence type="predicted"/>
<dbReference type="InterPro" id="IPR043998">
    <property type="entry name" value="Put_Metallopep"/>
</dbReference>
<name>A0A6M3IT75_9ZZZZ</name>
<protein>
    <recommendedName>
        <fullName evidence="1">Putative phage metallopeptidase domain-containing protein</fullName>
    </recommendedName>
</protein>